<evidence type="ECO:0000256" key="2">
    <source>
        <dbReference type="ARBA" id="ARBA00009477"/>
    </source>
</evidence>
<keyword evidence="5" id="KW-0997">Cell inner membrane</keyword>
<dbReference type="Pfam" id="PF25876">
    <property type="entry name" value="HH_MFP_RND"/>
    <property type="match status" value="1"/>
</dbReference>
<feature type="compositionally biased region" description="Pro residues" evidence="7">
    <location>
        <begin position="1"/>
        <end position="12"/>
    </location>
</feature>
<feature type="domain" description="Multidrug resistance protein MdtA-like beta-barrel" evidence="11">
    <location>
        <begin position="273"/>
        <end position="354"/>
    </location>
</feature>
<proteinExistence type="inferred from homology"/>
<feature type="compositionally biased region" description="Gly residues" evidence="7">
    <location>
        <begin position="468"/>
        <end position="495"/>
    </location>
</feature>
<dbReference type="InterPro" id="IPR006143">
    <property type="entry name" value="RND_pump_MFP"/>
</dbReference>
<feature type="region of interest" description="Disordered" evidence="7">
    <location>
        <begin position="423"/>
        <end position="601"/>
    </location>
</feature>
<dbReference type="RefSeq" id="WP_187084196.1">
    <property type="nucleotide sequence ID" value="NZ_JACORU010000012.1"/>
</dbReference>
<comment type="subcellular location">
    <subcellularLocation>
        <location evidence="1">Cell membrane</location>
    </subcellularLocation>
</comment>
<name>A0A923S590_9BURK</name>
<evidence type="ECO:0000259" key="11">
    <source>
        <dbReference type="Pfam" id="PF25944"/>
    </source>
</evidence>
<dbReference type="PROSITE" id="PS51318">
    <property type="entry name" value="TAT"/>
    <property type="match status" value="1"/>
</dbReference>
<dbReference type="PANTHER" id="PTHR30469:SF12">
    <property type="entry name" value="MULTIDRUG RESISTANCE PROTEIN MDTA"/>
    <property type="match status" value="1"/>
</dbReference>
<gene>
    <name evidence="13" type="ORF">H8R02_24800</name>
</gene>
<evidence type="ECO:0000259" key="12">
    <source>
        <dbReference type="Pfam" id="PF25967"/>
    </source>
</evidence>
<dbReference type="GO" id="GO:0015562">
    <property type="term" value="F:efflux transmembrane transporter activity"/>
    <property type="evidence" value="ECO:0007669"/>
    <property type="project" value="TreeGrafter"/>
</dbReference>
<dbReference type="GO" id="GO:1990281">
    <property type="term" value="C:efflux pump complex"/>
    <property type="evidence" value="ECO:0007669"/>
    <property type="project" value="TreeGrafter"/>
</dbReference>
<dbReference type="AlphaFoldDB" id="A0A923S590"/>
<sequence>MQEKTPGPPADPPEYFETPNPAQPRRLSRRALVGGGVIAVALLAGLGWWVWELTHPDTPATAGAGGPGGPGGPGGGGGGGGRMGGGGPGGGGLGGGRTATTVGIAVAQAADIPVNLEALGTVVPRATARVRPQVSGPLVKIHFTEGQNVKRGQLLAEIDPRPFEMQLQQAIGQRMRDEAQLAVAKTTLTRYRTLLQQDSIARQEVDQQAAQVGQLEATVVSSKAQEGTARLNLSYTRISAPISGRIGLRAVDVGNTVSPSDANGIGTITELTPIDVEFSIPQDHASWLQHNSGAFMEVKAYDRTKTELLDTGVFASLDNQIDTTTGTVKAKARFNNARMQMFPSQFVNVQLQVRTIKDAVVVPVTAVRQSGTGEFVFVLQQDRTVQMRPVVRGQLMGDRVQLVSGLRIGERVVTEGADRLRDGSRVILPGDTPGQGWGGGGGRRRQGGASGATPGASSPFQGASAAQGPGGGGWGRGGDAGPGGSGGGPGMGVGPRAGSPFAGASAMQRQAEAGAPSARPGGQPEAGAMPARPNAQAGSAPARQRAESAAPPPAQAAAAGGSKGPTPEQRQRMLDAVKDNPEQLERRKRFLAALDRGDPEAIERWQMMQQRRREGGGGSQ</sequence>
<keyword evidence="4" id="KW-1003">Cell membrane</keyword>
<dbReference type="PANTHER" id="PTHR30469">
    <property type="entry name" value="MULTIDRUG RESISTANCE PROTEIN MDTA"/>
    <property type="match status" value="1"/>
</dbReference>
<dbReference type="Gene3D" id="1.10.287.470">
    <property type="entry name" value="Helix hairpin bin"/>
    <property type="match status" value="1"/>
</dbReference>
<dbReference type="InterPro" id="IPR058624">
    <property type="entry name" value="MdtA-like_HH"/>
</dbReference>
<dbReference type="Gene3D" id="2.40.30.170">
    <property type="match status" value="1"/>
</dbReference>
<evidence type="ECO:0000256" key="5">
    <source>
        <dbReference type="ARBA" id="ARBA00022519"/>
    </source>
</evidence>
<dbReference type="Proteomes" id="UP000596827">
    <property type="component" value="Unassembled WGS sequence"/>
</dbReference>
<feature type="region of interest" description="Disordered" evidence="7">
    <location>
        <begin position="1"/>
        <end position="22"/>
    </location>
</feature>
<evidence type="ECO:0000313" key="14">
    <source>
        <dbReference type="Proteomes" id="UP000596827"/>
    </source>
</evidence>
<evidence type="ECO:0000256" key="7">
    <source>
        <dbReference type="SAM" id="MobiDB-lite"/>
    </source>
</evidence>
<reference evidence="13" key="1">
    <citation type="submission" date="2020-08" db="EMBL/GenBank/DDBJ databases">
        <title>Ramlibacter sp. GTP1 16S ribosomal RNA gene genome sequencing and assembly.</title>
        <authorList>
            <person name="Kang M."/>
        </authorList>
    </citation>
    <scope>NUCLEOTIDE SEQUENCE</scope>
    <source>
        <strain evidence="13">GTP1</strain>
    </source>
</reference>
<dbReference type="NCBIfam" id="TIGR01730">
    <property type="entry name" value="RND_mfp"/>
    <property type="match status" value="1"/>
</dbReference>
<keyword evidence="14" id="KW-1185">Reference proteome</keyword>
<keyword evidence="3" id="KW-0813">Transport</keyword>
<evidence type="ECO:0000256" key="1">
    <source>
        <dbReference type="ARBA" id="ARBA00004236"/>
    </source>
</evidence>
<evidence type="ECO:0000313" key="13">
    <source>
        <dbReference type="EMBL" id="MBC5767708.1"/>
    </source>
</evidence>
<dbReference type="Pfam" id="PF25967">
    <property type="entry name" value="RND-MFP_C"/>
    <property type="match status" value="1"/>
</dbReference>
<comment type="similarity">
    <text evidence="2">Belongs to the membrane fusion protein (MFP) (TC 8.A.1) family.</text>
</comment>
<dbReference type="Gene3D" id="2.40.420.20">
    <property type="match status" value="1"/>
</dbReference>
<feature type="compositionally biased region" description="Low complexity" evidence="7">
    <location>
        <begin position="539"/>
        <end position="559"/>
    </location>
</feature>
<feature type="domain" description="Multidrug resistance protein MdtA-like alpha-helical hairpin" evidence="9">
    <location>
        <begin position="166"/>
        <end position="236"/>
    </location>
</feature>
<feature type="transmembrane region" description="Helical" evidence="8">
    <location>
        <begin position="31"/>
        <end position="51"/>
    </location>
</feature>
<accession>A0A923S590</accession>
<evidence type="ECO:0000256" key="6">
    <source>
        <dbReference type="ARBA" id="ARBA00023136"/>
    </source>
</evidence>
<organism evidence="13 14">
    <name type="scientific">Ramlibacter albus</name>
    <dbReference type="NCBI Taxonomy" id="2079448"/>
    <lineage>
        <taxon>Bacteria</taxon>
        <taxon>Pseudomonadati</taxon>
        <taxon>Pseudomonadota</taxon>
        <taxon>Betaproteobacteria</taxon>
        <taxon>Burkholderiales</taxon>
        <taxon>Comamonadaceae</taxon>
        <taxon>Ramlibacter</taxon>
    </lineage>
</organism>
<evidence type="ECO:0000256" key="3">
    <source>
        <dbReference type="ARBA" id="ARBA00022448"/>
    </source>
</evidence>
<feature type="compositionally biased region" description="Gly residues" evidence="7">
    <location>
        <begin position="63"/>
        <end position="94"/>
    </location>
</feature>
<dbReference type="SUPFAM" id="SSF111369">
    <property type="entry name" value="HlyD-like secretion proteins"/>
    <property type="match status" value="1"/>
</dbReference>
<dbReference type="EMBL" id="JACORU010000012">
    <property type="protein sequence ID" value="MBC5767708.1"/>
    <property type="molecule type" value="Genomic_DNA"/>
</dbReference>
<evidence type="ECO:0000256" key="8">
    <source>
        <dbReference type="SAM" id="Phobius"/>
    </source>
</evidence>
<evidence type="ECO:0000256" key="4">
    <source>
        <dbReference type="ARBA" id="ARBA00022475"/>
    </source>
</evidence>
<feature type="compositionally biased region" description="Basic and acidic residues" evidence="7">
    <location>
        <begin position="569"/>
        <end position="585"/>
    </location>
</feature>
<dbReference type="InterPro" id="IPR006311">
    <property type="entry name" value="TAT_signal"/>
</dbReference>
<keyword evidence="6 8" id="KW-0472">Membrane</keyword>
<protein>
    <submittedName>
        <fullName evidence="13">Efflux RND transporter periplasmic adaptor subunit</fullName>
    </submittedName>
</protein>
<dbReference type="InterPro" id="IPR058626">
    <property type="entry name" value="MdtA-like_b-barrel"/>
</dbReference>
<comment type="caution">
    <text evidence="13">The sequence shown here is derived from an EMBL/GenBank/DDBJ whole genome shotgun (WGS) entry which is preliminary data.</text>
</comment>
<evidence type="ECO:0000259" key="10">
    <source>
        <dbReference type="Pfam" id="PF25917"/>
    </source>
</evidence>
<dbReference type="Pfam" id="PF25944">
    <property type="entry name" value="Beta-barrel_RND"/>
    <property type="match status" value="1"/>
</dbReference>
<dbReference type="InterPro" id="IPR058627">
    <property type="entry name" value="MdtA-like_C"/>
</dbReference>
<keyword evidence="8" id="KW-0812">Transmembrane</keyword>
<dbReference type="Gene3D" id="2.40.50.100">
    <property type="match status" value="1"/>
</dbReference>
<dbReference type="Pfam" id="PF25917">
    <property type="entry name" value="BSH_RND"/>
    <property type="match status" value="1"/>
</dbReference>
<feature type="domain" description="Multidrug resistance protein MdtA-like barrel-sandwich hybrid" evidence="10">
    <location>
        <begin position="127"/>
        <end position="268"/>
    </location>
</feature>
<keyword evidence="8" id="KW-1133">Transmembrane helix</keyword>
<feature type="domain" description="Multidrug resistance protein MdtA-like C-terminal permuted SH3" evidence="12">
    <location>
        <begin position="358"/>
        <end position="419"/>
    </location>
</feature>
<feature type="compositionally biased region" description="Low complexity" evidence="7">
    <location>
        <begin position="451"/>
        <end position="467"/>
    </location>
</feature>
<evidence type="ECO:0000259" key="9">
    <source>
        <dbReference type="Pfam" id="PF25876"/>
    </source>
</evidence>
<feature type="region of interest" description="Disordered" evidence="7">
    <location>
        <begin position="60"/>
        <end position="94"/>
    </location>
</feature>
<dbReference type="InterPro" id="IPR058625">
    <property type="entry name" value="MdtA-like_BSH"/>
</dbReference>